<dbReference type="InterPro" id="IPR051531">
    <property type="entry name" value="N-acetyltransferase"/>
</dbReference>
<evidence type="ECO:0000313" key="3">
    <source>
        <dbReference type="Proteomes" id="UP000198657"/>
    </source>
</evidence>
<proteinExistence type="predicted"/>
<dbReference type="InterPro" id="IPR000182">
    <property type="entry name" value="GNAT_dom"/>
</dbReference>
<dbReference type="OrthoDB" id="9811523at2"/>
<dbReference type="Pfam" id="PF13302">
    <property type="entry name" value="Acetyltransf_3"/>
    <property type="match status" value="1"/>
</dbReference>
<feature type="domain" description="N-acetyltransferase" evidence="1">
    <location>
        <begin position="12"/>
        <end position="151"/>
    </location>
</feature>
<dbReference type="Gene3D" id="3.40.630.30">
    <property type="match status" value="1"/>
</dbReference>
<dbReference type="AlphaFoldDB" id="A0A1H8HHK0"/>
<dbReference type="PANTHER" id="PTHR43792">
    <property type="entry name" value="GNAT FAMILY, PUTATIVE (AFU_ORTHOLOGUE AFUA_3G00765)-RELATED-RELATED"/>
    <property type="match status" value="1"/>
</dbReference>
<keyword evidence="2" id="KW-0808">Transferase</keyword>
<reference evidence="3" key="1">
    <citation type="submission" date="2016-10" db="EMBL/GenBank/DDBJ databases">
        <authorList>
            <person name="Varghese N."/>
            <person name="Submissions S."/>
        </authorList>
    </citation>
    <scope>NUCLEOTIDE SEQUENCE [LARGE SCALE GENOMIC DNA]</scope>
    <source>
        <strain evidence="3">CGMCC 1.8704</strain>
    </source>
</reference>
<gene>
    <name evidence="2" type="ORF">SAMN04487942_0201</name>
</gene>
<evidence type="ECO:0000259" key="1">
    <source>
        <dbReference type="Pfam" id="PF13302"/>
    </source>
</evidence>
<dbReference type="GO" id="GO:0008999">
    <property type="term" value="F:protein-N-terminal-alanine acetyltransferase activity"/>
    <property type="evidence" value="ECO:0007669"/>
    <property type="project" value="TreeGrafter"/>
</dbReference>
<keyword evidence="3" id="KW-1185">Reference proteome</keyword>
<dbReference type="InterPro" id="IPR016181">
    <property type="entry name" value="Acyl_CoA_acyltransferase"/>
</dbReference>
<dbReference type="PANTHER" id="PTHR43792:SF9">
    <property type="entry name" value="RIBOSOMAL-PROTEIN-ALANINE ACETYLTRANSFERASE"/>
    <property type="match status" value="1"/>
</dbReference>
<dbReference type="STRING" id="604089.SAMN04487942_0201"/>
<name>A0A1H8HHK0_9FLAO</name>
<dbReference type="GO" id="GO:0005737">
    <property type="term" value="C:cytoplasm"/>
    <property type="evidence" value="ECO:0007669"/>
    <property type="project" value="TreeGrafter"/>
</dbReference>
<dbReference type="RefSeq" id="WP_091164331.1">
    <property type="nucleotide sequence ID" value="NZ_CBCSFM010000013.1"/>
</dbReference>
<dbReference type="Proteomes" id="UP000198657">
    <property type="component" value="Unassembled WGS sequence"/>
</dbReference>
<protein>
    <submittedName>
        <fullName evidence="2">Ribosomal-protein-alanine N-acetyltransferase</fullName>
    </submittedName>
</protein>
<accession>A0A1H8HHK0</accession>
<organism evidence="2 3">
    <name type="scientific">Flavobacterium sinopsychrotolerans</name>
    <dbReference type="NCBI Taxonomy" id="604089"/>
    <lineage>
        <taxon>Bacteria</taxon>
        <taxon>Pseudomonadati</taxon>
        <taxon>Bacteroidota</taxon>
        <taxon>Flavobacteriia</taxon>
        <taxon>Flavobacteriales</taxon>
        <taxon>Flavobacteriaceae</taxon>
        <taxon>Flavobacterium</taxon>
    </lineage>
</organism>
<dbReference type="EMBL" id="FODN01000001">
    <property type="protein sequence ID" value="SEN55620.1"/>
    <property type="molecule type" value="Genomic_DNA"/>
</dbReference>
<dbReference type="SUPFAM" id="SSF55729">
    <property type="entry name" value="Acyl-CoA N-acyltransferases (Nat)"/>
    <property type="match status" value="1"/>
</dbReference>
<evidence type="ECO:0000313" key="2">
    <source>
        <dbReference type="EMBL" id="SEN55620.1"/>
    </source>
</evidence>
<sequence>MKKEFPTIKTERLLLRQFADSDLENVFKGLSHPEIIKYYGVSFQTLEATKEQMVFFADLEKNDTGIWFAVCSADNSTFYGAGGLNNMSKEHKKAEIGFWLISNFWGQGIMKEALPLICNYGFDNLELNRIEGFVESENKNCKNAMAKLDFQYEGTMKDCEIKNGKFISLDIYAKLKDNLIKPE</sequence>